<evidence type="ECO:0000256" key="9">
    <source>
        <dbReference type="RuleBase" id="RU366031"/>
    </source>
</evidence>
<evidence type="ECO:0000256" key="2">
    <source>
        <dbReference type="ARBA" id="ARBA00008133"/>
    </source>
</evidence>
<keyword evidence="12" id="KW-1185">Reference proteome</keyword>
<dbReference type="Proteomes" id="UP001497493">
    <property type="component" value="Chromosome"/>
</dbReference>
<dbReference type="PANTHER" id="PTHR38042:SF1">
    <property type="entry name" value="UROPORPHYRINOGEN-III SYNTHASE, CHLOROPLASTIC"/>
    <property type="match status" value="1"/>
</dbReference>
<sequence length="269" mass="28427">MADAADRSLAGISVLVTRPAEQADGLCALIEAAGGRARRLPLLAIAPTGNAAAQAALSQPEQWDWVIFLSANAVRWAPAIDRWPRRPRPRLAAIGAATAAALRAAGLPVDLIPEPQFNTESLLANPALRQVAGARILIVRGVGGRELLAEVLGQRGAEIAYAEVYRRIRPTVDAAALIELWRGGGVDAVVATSGETLQHLMELLGPVGAEFADRTPLVVIGTRLAELARRHGWRRVLVAEPASDRGIADALRHCRRPPPGGLPPASEST</sequence>
<dbReference type="EC" id="4.2.1.75" evidence="3 9"/>
<evidence type="ECO:0000256" key="3">
    <source>
        <dbReference type="ARBA" id="ARBA00013109"/>
    </source>
</evidence>
<evidence type="ECO:0000259" key="10">
    <source>
        <dbReference type="Pfam" id="PF02602"/>
    </source>
</evidence>
<comment type="catalytic activity">
    <reaction evidence="8 9">
        <text>hydroxymethylbilane = uroporphyrinogen III + H2O</text>
        <dbReference type="Rhea" id="RHEA:18965"/>
        <dbReference type="ChEBI" id="CHEBI:15377"/>
        <dbReference type="ChEBI" id="CHEBI:57308"/>
        <dbReference type="ChEBI" id="CHEBI:57845"/>
        <dbReference type="EC" id="4.2.1.75"/>
    </reaction>
</comment>
<comment type="function">
    <text evidence="6 9">Catalyzes cyclization of the linear tetrapyrrole, hydroxymethylbilane, to the macrocyclic uroporphyrinogen III.</text>
</comment>
<evidence type="ECO:0000313" key="11">
    <source>
        <dbReference type="EMBL" id="CAL1241544.1"/>
    </source>
</evidence>
<dbReference type="Gene3D" id="3.40.50.10090">
    <property type="match status" value="2"/>
</dbReference>
<evidence type="ECO:0000256" key="6">
    <source>
        <dbReference type="ARBA" id="ARBA00037589"/>
    </source>
</evidence>
<feature type="domain" description="Tetrapyrrole biosynthesis uroporphyrinogen III synthase" evidence="10">
    <location>
        <begin position="28"/>
        <end position="244"/>
    </location>
</feature>
<dbReference type="Pfam" id="PF02602">
    <property type="entry name" value="HEM4"/>
    <property type="match status" value="1"/>
</dbReference>
<dbReference type="InterPro" id="IPR036108">
    <property type="entry name" value="4pyrrol_syn_uPrphyn_synt_sf"/>
</dbReference>
<dbReference type="GO" id="GO:0004852">
    <property type="term" value="F:uroporphyrinogen-III synthase activity"/>
    <property type="evidence" value="ECO:0007669"/>
    <property type="project" value="UniProtKB-EC"/>
</dbReference>
<dbReference type="CDD" id="cd06578">
    <property type="entry name" value="HemD"/>
    <property type="match status" value="1"/>
</dbReference>
<dbReference type="EMBL" id="OZ026884">
    <property type="protein sequence ID" value="CAL1241544.1"/>
    <property type="molecule type" value="Genomic_DNA"/>
</dbReference>
<evidence type="ECO:0000256" key="1">
    <source>
        <dbReference type="ARBA" id="ARBA00004772"/>
    </source>
</evidence>
<name>A0ABP1CBC5_9GAMM</name>
<gene>
    <name evidence="11" type="ORF">MECH1_V1_2768</name>
</gene>
<dbReference type="PANTHER" id="PTHR38042">
    <property type="entry name" value="UROPORPHYRINOGEN-III SYNTHASE, CHLOROPLASTIC"/>
    <property type="match status" value="1"/>
</dbReference>
<dbReference type="RefSeq" id="WP_348758053.1">
    <property type="nucleotide sequence ID" value="NZ_OZ026884.1"/>
</dbReference>
<dbReference type="InterPro" id="IPR003754">
    <property type="entry name" value="4pyrrol_synth_uPrphyn_synth"/>
</dbReference>
<proteinExistence type="inferred from homology"/>
<comment type="pathway">
    <text evidence="1 9">Porphyrin-containing compound metabolism; protoporphyrin-IX biosynthesis; coproporphyrinogen-III from 5-aminolevulinate: step 3/4.</text>
</comment>
<evidence type="ECO:0000256" key="5">
    <source>
        <dbReference type="ARBA" id="ARBA00023244"/>
    </source>
</evidence>
<dbReference type="InterPro" id="IPR039793">
    <property type="entry name" value="UROS/Hem4"/>
</dbReference>
<dbReference type="SUPFAM" id="SSF69618">
    <property type="entry name" value="HemD-like"/>
    <property type="match status" value="1"/>
</dbReference>
<protein>
    <recommendedName>
        <fullName evidence="7 9">Uroporphyrinogen-III synthase</fullName>
        <ecNumber evidence="3 9">4.2.1.75</ecNumber>
    </recommendedName>
</protein>
<evidence type="ECO:0000256" key="4">
    <source>
        <dbReference type="ARBA" id="ARBA00023239"/>
    </source>
</evidence>
<evidence type="ECO:0000313" key="12">
    <source>
        <dbReference type="Proteomes" id="UP001497493"/>
    </source>
</evidence>
<evidence type="ECO:0000256" key="8">
    <source>
        <dbReference type="ARBA" id="ARBA00048617"/>
    </source>
</evidence>
<reference evidence="11 12" key="1">
    <citation type="submission" date="2024-04" db="EMBL/GenBank/DDBJ databases">
        <authorList>
            <person name="Cremers G."/>
        </authorList>
    </citation>
    <scope>NUCLEOTIDE SEQUENCE [LARGE SCALE GENOMIC DNA]</scope>
    <source>
        <strain evidence="11">MeCH1-AG</strain>
    </source>
</reference>
<keyword evidence="5 9" id="KW-0627">Porphyrin biosynthesis</keyword>
<evidence type="ECO:0000256" key="7">
    <source>
        <dbReference type="ARBA" id="ARBA00040167"/>
    </source>
</evidence>
<accession>A0ABP1CBC5</accession>
<organism evidence="11 12">
    <name type="scientific">Candidatus Methylocalor cossyra</name>
    <dbReference type="NCBI Taxonomy" id="3108543"/>
    <lineage>
        <taxon>Bacteria</taxon>
        <taxon>Pseudomonadati</taxon>
        <taxon>Pseudomonadota</taxon>
        <taxon>Gammaproteobacteria</taxon>
        <taxon>Methylococcales</taxon>
        <taxon>Methylococcaceae</taxon>
        <taxon>Candidatus Methylocalor</taxon>
    </lineage>
</organism>
<keyword evidence="4 9" id="KW-0456">Lyase</keyword>
<comment type="similarity">
    <text evidence="2 9">Belongs to the uroporphyrinogen-III synthase family.</text>
</comment>